<keyword evidence="5 8" id="KW-0819">tRNA processing</keyword>
<keyword evidence="4 8" id="KW-0949">S-adenosyl-L-methionine</keyword>
<evidence type="ECO:0000313" key="9">
    <source>
        <dbReference type="EMBL" id="EFD92925.1"/>
    </source>
</evidence>
<dbReference type="GO" id="GO:0000049">
    <property type="term" value="F:tRNA binding"/>
    <property type="evidence" value="ECO:0007669"/>
    <property type="project" value="UniProtKB-UniRule"/>
</dbReference>
<dbReference type="PANTHER" id="PTHR10631">
    <property type="entry name" value="N 2 ,N 2 -DIMETHYLGUANOSINE TRNA METHYLTRANSFERASE"/>
    <property type="match status" value="1"/>
</dbReference>
<keyword evidence="3 8" id="KW-0808">Transferase</keyword>
<dbReference type="Proteomes" id="UP000009376">
    <property type="component" value="Unassembled WGS sequence"/>
</dbReference>
<dbReference type="GO" id="GO:0160104">
    <property type="term" value="F:tRNA (guanine(26)-N2)-dimethyltransferase activity"/>
    <property type="evidence" value="ECO:0007669"/>
    <property type="project" value="UniProtKB-EC"/>
</dbReference>
<protein>
    <recommendedName>
        <fullName evidence="7">tRNA (guanine(26)-N(2))-dimethyltransferase</fullName>
        <ecNumber evidence="7">2.1.1.216</ecNumber>
    </recommendedName>
</protein>
<keyword evidence="2 8" id="KW-0489">Methyltransferase</keyword>
<comment type="similarity">
    <text evidence="8">Belongs to the class I-like SAM-binding methyltransferase superfamily. Trm1 family.</text>
</comment>
<dbReference type="EC" id="2.1.1.216" evidence="7"/>
<gene>
    <name evidence="9" type="ORF">BJBARM5_0298</name>
</gene>
<evidence type="ECO:0000256" key="3">
    <source>
        <dbReference type="ARBA" id="ARBA00022679"/>
    </source>
</evidence>
<reference evidence="9 10" key="1">
    <citation type="journal article" date="2010" name="Proc. Natl. Acad. Sci. U.S.A.">
        <title>Enigmatic, ultrasmall, uncultivated Archaea.</title>
        <authorList>
            <person name="Baker B.J."/>
            <person name="Comolli L.R."/>
            <person name="Dick G.J."/>
            <person name="Hauser L.J."/>
            <person name="Hyatt D."/>
            <person name="Dill B.D."/>
            <person name="Land M.L."/>
            <person name="Verberkmoes N.C."/>
            <person name="Hettich R.L."/>
            <person name="Banfield J.F."/>
        </authorList>
    </citation>
    <scope>NUCLEOTIDE SEQUENCE [LARGE SCALE GENOMIC DNA]</scope>
</reference>
<sequence>MELFKEGSIRFYAENQQLKSAHVFYNPNREFDRSLNVLFIKSKSKAMLSGLEMFSGSGIRGMRLCSETGMFKSFIFNDIKTSNIISKNISLNKSLLNCDSISVSAENSKYYKAHNIYDYIDIDPFGSPAPYLNTAFELLGKDSILAISATDTAALLGSAQRACMRKYMARSLKTSYSNELGIRILIKYVSEIAESHSLHIKPLIFDFNGNFIRTYFDFSSRTKGKVGYAYQCIKCPSRTIEPKDKCDFCGSKMTKIGPLWLGKIYDVNTVKKMLNYLDKNEKKFNQNTDALKEYLSALYKEMNVFSYYTTSEIASFFKRPEEKINKFKNRTVLSSKGFKTNLSFKELASNLGY</sequence>
<dbReference type="Gene3D" id="3.40.50.150">
    <property type="entry name" value="Vaccinia Virus protein VP39"/>
    <property type="match status" value="1"/>
</dbReference>
<name>D6GUZ8_PARA5</name>
<evidence type="ECO:0000256" key="5">
    <source>
        <dbReference type="ARBA" id="ARBA00022694"/>
    </source>
</evidence>
<dbReference type="Pfam" id="PF02005">
    <property type="entry name" value="TRM"/>
    <property type="match status" value="1"/>
</dbReference>
<dbReference type="SUPFAM" id="SSF53335">
    <property type="entry name" value="S-adenosyl-L-methionine-dependent methyltransferases"/>
    <property type="match status" value="1"/>
</dbReference>
<evidence type="ECO:0000313" key="10">
    <source>
        <dbReference type="Proteomes" id="UP000009376"/>
    </source>
</evidence>
<evidence type="ECO:0000256" key="4">
    <source>
        <dbReference type="ARBA" id="ARBA00022691"/>
    </source>
</evidence>
<organism evidence="9 10">
    <name type="scientific">Candidatus Parvarchaeum acidophilus ARMAN-5</name>
    <dbReference type="NCBI Taxonomy" id="662762"/>
    <lineage>
        <taxon>Archaea</taxon>
        <taxon>Candidatus Parvarchaeota</taxon>
        <taxon>Candidatus Parvarchaeum</taxon>
    </lineage>
</organism>
<evidence type="ECO:0000256" key="8">
    <source>
        <dbReference type="PROSITE-ProRule" id="PRU00958"/>
    </source>
</evidence>
<proteinExistence type="inferred from homology"/>
<accession>D6GUZ8</accession>
<dbReference type="InterPro" id="IPR002905">
    <property type="entry name" value="Trm1"/>
</dbReference>
<keyword evidence="1 8" id="KW-0820">tRNA-binding</keyword>
<evidence type="ECO:0000256" key="2">
    <source>
        <dbReference type="ARBA" id="ARBA00022603"/>
    </source>
</evidence>
<dbReference type="GO" id="GO:0002940">
    <property type="term" value="P:tRNA N2-guanine methylation"/>
    <property type="evidence" value="ECO:0007669"/>
    <property type="project" value="TreeGrafter"/>
</dbReference>
<evidence type="ECO:0000256" key="6">
    <source>
        <dbReference type="ARBA" id="ARBA00022884"/>
    </source>
</evidence>
<dbReference type="PROSITE" id="PS51626">
    <property type="entry name" value="SAM_MT_TRM1"/>
    <property type="match status" value="1"/>
</dbReference>
<evidence type="ECO:0000256" key="1">
    <source>
        <dbReference type="ARBA" id="ARBA00022555"/>
    </source>
</evidence>
<dbReference type="EMBL" id="GG745550">
    <property type="protein sequence ID" value="EFD92925.1"/>
    <property type="molecule type" value="Genomic_DNA"/>
</dbReference>
<dbReference type="AlphaFoldDB" id="D6GUZ8"/>
<dbReference type="PANTHER" id="PTHR10631:SF3">
    <property type="entry name" value="TRNA (GUANINE(26)-N(2))-DIMETHYLTRANSFERASE"/>
    <property type="match status" value="1"/>
</dbReference>
<keyword evidence="6 8" id="KW-0694">RNA-binding</keyword>
<dbReference type="InterPro" id="IPR029063">
    <property type="entry name" value="SAM-dependent_MTases_sf"/>
</dbReference>
<evidence type="ECO:0000256" key="7">
    <source>
        <dbReference type="ARBA" id="ARBA00039099"/>
    </source>
</evidence>